<keyword evidence="6" id="KW-0472">Membrane</keyword>
<dbReference type="AlphaFoldDB" id="A0A4Q7DH43"/>
<evidence type="ECO:0000313" key="9">
    <source>
        <dbReference type="EMBL" id="RZI45214.1"/>
    </source>
</evidence>
<feature type="chain" id="PRO_5020592619" evidence="8">
    <location>
        <begin position="19"/>
        <end position="565"/>
    </location>
</feature>
<evidence type="ECO:0000256" key="3">
    <source>
        <dbReference type="ARBA" id="ARBA00004613"/>
    </source>
</evidence>
<dbReference type="InterPro" id="IPR003368">
    <property type="entry name" value="POMP_repeat"/>
</dbReference>
<evidence type="ECO:0000256" key="8">
    <source>
        <dbReference type="SAM" id="SignalP"/>
    </source>
</evidence>
<keyword evidence="7" id="KW-0998">Cell outer membrane</keyword>
<dbReference type="NCBIfam" id="TIGR02601">
    <property type="entry name" value="autotrns_rpt"/>
    <property type="match status" value="1"/>
</dbReference>
<dbReference type="OrthoDB" id="1776524at2"/>
<evidence type="ECO:0000256" key="6">
    <source>
        <dbReference type="ARBA" id="ARBA00023136"/>
    </source>
</evidence>
<evidence type="ECO:0000256" key="5">
    <source>
        <dbReference type="ARBA" id="ARBA00022729"/>
    </source>
</evidence>
<gene>
    <name evidence="9" type="ORF">EQU50_07995</name>
</gene>
<dbReference type="GO" id="GO:0009279">
    <property type="term" value="C:cell outer membrane"/>
    <property type="evidence" value="ECO:0007669"/>
    <property type="project" value="UniProtKB-SubCell"/>
</dbReference>
<name>A0A4Q7DH43_9PROT</name>
<comment type="caution">
    <text evidence="9">The sequence shown here is derived from an EMBL/GenBank/DDBJ whole genome shotgun (WGS) entry which is preliminary data.</text>
</comment>
<protein>
    <submittedName>
        <fullName evidence="9">Uncharacterized protein</fullName>
    </submittedName>
</protein>
<keyword evidence="10" id="KW-1185">Reference proteome</keyword>
<organism evidence="9 10">
    <name type="scientific">Candidatus Finniella inopinata</name>
    <dbReference type="NCBI Taxonomy" id="1696036"/>
    <lineage>
        <taxon>Bacteria</taxon>
        <taxon>Pseudomonadati</taxon>
        <taxon>Pseudomonadota</taxon>
        <taxon>Alphaproteobacteria</taxon>
        <taxon>Holosporales</taxon>
        <taxon>Candidatus Paracaedibacteraceae</taxon>
        <taxon>Candidatus Finniella</taxon>
    </lineage>
</organism>
<proteinExistence type="predicted"/>
<dbReference type="EMBL" id="SCFB01000022">
    <property type="protein sequence ID" value="RZI45214.1"/>
    <property type="molecule type" value="Genomic_DNA"/>
</dbReference>
<dbReference type="RefSeq" id="WP_130154597.1">
    <property type="nucleotide sequence ID" value="NZ_SCFB01000022.1"/>
</dbReference>
<evidence type="ECO:0000256" key="7">
    <source>
        <dbReference type="ARBA" id="ARBA00023237"/>
    </source>
</evidence>
<comment type="subcellular location">
    <subcellularLocation>
        <location evidence="1">Cell envelope</location>
    </subcellularLocation>
    <subcellularLocation>
        <location evidence="2">Cell outer membrane</location>
    </subcellularLocation>
    <subcellularLocation>
        <location evidence="3">Secreted</location>
    </subcellularLocation>
</comment>
<dbReference type="NCBIfam" id="TIGR01376">
    <property type="entry name" value="POMP_repeat"/>
    <property type="match status" value="1"/>
</dbReference>
<reference evidence="9 10" key="1">
    <citation type="submission" date="2018-10" db="EMBL/GenBank/DDBJ databases">
        <title>An updated phylogeny of the Alphaproteobacteria reveals that the parasitic Rickettsiales and Holosporales have independent origins.</title>
        <authorList>
            <person name="Munoz-Gomez S.A."/>
            <person name="Hess S."/>
            <person name="Burger G."/>
            <person name="Lang B.F."/>
            <person name="Susko E."/>
            <person name="Slamovits C.H."/>
            <person name="Roger A.J."/>
        </authorList>
    </citation>
    <scope>NUCLEOTIDE SEQUENCE [LARGE SCALE GENOMIC DNA]</scope>
    <source>
        <strain evidence="9">HOLO01</strain>
    </source>
</reference>
<dbReference type="GO" id="GO:0005576">
    <property type="term" value="C:extracellular region"/>
    <property type="evidence" value="ECO:0007669"/>
    <property type="project" value="UniProtKB-SubCell"/>
</dbReference>
<accession>A0A4Q7DH43</accession>
<keyword evidence="4" id="KW-0964">Secreted</keyword>
<evidence type="ECO:0000313" key="10">
    <source>
        <dbReference type="Proteomes" id="UP000293550"/>
    </source>
</evidence>
<dbReference type="InterPro" id="IPR013425">
    <property type="entry name" value="Autotrns_rpt"/>
</dbReference>
<evidence type="ECO:0000256" key="2">
    <source>
        <dbReference type="ARBA" id="ARBA00004442"/>
    </source>
</evidence>
<sequence length="565" mass="57866">MRTALFLLGVSLSALSGAYGVNLVELQTPPGSEYPSLKAALAAAATQLSNKSPVLKFKKSKDDKDDAEQNVIYLDNFDQVTIKGISGGTTISQGSAINDSLFHTSGNTLNLSNLTFMDFKPGGAASGAIFNGTNKSVTFNATGPVTFKGNRAINGGAIGYADSGLTLGGTGRVTFTGNTAVNTGGAIYAGGDVNLTDTRFNDGDGFNGKGNTATTSGGAVSIVNSNTKFTFTTSAAGGGIIVNPSAAADVPSGQNANNDFASGSSSNTFIKDGPQTLTLNTCNSGWSGDTIVKAGSLIIGGTAANNDAQWASPVSRGNIYVGYSDAGTNTSTLNATLGGYGTIYAKGVKFSPNGIWRLGINPSASSCGSLNMAGGEQTRELILPTKIEIYGLVASAFPASGFTVATGFTNYLGDSLTGLNNQLAKYNLKFSHKTVFLQLNTYALTLNQTTGTSVTFTTNAKNSNGSYITGPSEGLMVQVGWPGTGSDVLDPTQPFYGVPLSWAGGTPPTWTGSASLPTGTYNWKLGVTKDYLGSVFKTPSVPLSVGKSGNGQITVTTNSFILKNS</sequence>
<keyword evidence="5 8" id="KW-0732">Signal</keyword>
<evidence type="ECO:0000256" key="4">
    <source>
        <dbReference type="ARBA" id="ARBA00022525"/>
    </source>
</evidence>
<dbReference type="Proteomes" id="UP000293550">
    <property type="component" value="Unassembled WGS sequence"/>
</dbReference>
<evidence type="ECO:0000256" key="1">
    <source>
        <dbReference type="ARBA" id="ARBA00004196"/>
    </source>
</evidence>
<feature type="signal peptide" evidence="8">
    <location>
        <begin position="1"/>
        <end position="18"/>
    </location>
</feature>